<evidence type="ECO:0000313" key="3">
    <source>
        <dbReference type="EMBL" id="MDR6631220.1"/>
    </source>
</evidence>
<dbReference type="InterPro" id="IPR000989">
    <property type="entry name" value="Rep"/>
</dbReference>
<dbReference type="AlphaFoldDB" id="A0AAW8LMT3"/>
<protein>
    <submittedName>
        <fullName evidence="3">Uncharacterized protein YcnI</fullName>
    </submittedName>
</protein>
<evidence type="ECO:0000256" key="1">
    <source>
        <dbReference type="ARBA" id="ARBA00008909"/>
    </source>
</evidence>
<proteinExistence type="inferred from homology"/>
<dbReference type="EMBL" id="JAVDSC010000039">
    <property type="protein sequence ID" value="MDR6631220.1"/>
    <property type="molecule type" value="Genomic_DNA"/>
</dbReference>
<reference evidence="3" key="1">
    <citation type="submission" date="2023-07" db="EMBL/GenBank/DDBJ databases">
        <title>Sorghum-associated microbial communities from plants grown in Nebraska, USA.</title>
        <authorList>
            <person name="Schachtman D."/>
        </authorList>
    </citation>
    <scope>NUCLEOTIDE SEQUENCE</scope>
    <source>
        <strain evidence="3">BE44</strain>
    </source>
</reference>
<dbReference type="GO" id="GO:0006260">
    <property type="term" value="P:DNA replication"/>
    <property type="evidence" value="ECO:0007669"/>
    <property type="project" value="UniProtKB-KW"/>
</dbReference>
<evidence type="ECO:0000313" key="4">
    <source>
        <dbReference type="Proteomes" id="UP001262767"/>
    </source>
</evidence>
<dbReference type="Proteomes" id="UP001262767">
    <property type="component" value="Unassembled WGS sequence"/>
</dbReference>
<comment type="caution">
    <text evidence="3">The sequence shown here is derived from an EMBL/GenBank/DDBJ whole genome shotgun (WGS) entry which is preliminary data.</text>
</comment>
<evidence type="ECO:0000256" key="2">
    <source>
        <dbReference type="ARBA" id="ARBA00022705"/>
    </source>
</evidence>
<gene>
    <name evidence="3" type="ORF">J2X86_003288</name>
</gene>
<dbReference type="RefSeq" id="WP_310078463.1">
    <property type="nucleotide sequence ID" value="NZ_JAVDSC010000039.1"/>
</dbReference>
<name>A0AAW8LMT3_ACILW</name>
<keyword evidence="2" id="KW-0235">DNA replication</keyword>
<accession>A0AAW8LMT3</accession>
<dbReference type="Pfam" id="PF01446">
    <property type="entry name" value="Rep_1"/>
    <property type="match status" value="1"/>
</dbReference>
<comment type="similarity">
    <text evidence="1">Belongs to the Gram-positive plasmids replication protein type 1 family.</text>
</comment>
<sequence length="396" mass="45434">MTLFYGVNPSVTSPKKAQNPSSLGIFTKSHVIRSPQGIQRLHDFLLQDQSAKLLPKERVCNCLKNRIDKYKPRDIKYSESRKKAHWSNVQRCGSIWSCPVCAKQITEKRRQELKTGLNTWKTHFKGSVYLLTLTFSHSPDQSLRNNLSGLKRAMKRFYETTRVQAIFKELGVHHKIKGLEVTYGKNGWHPHHHVLLLADYHNLGFKDYQNELTGLWIKACINSGLNAPSMKHGLDLRNGYYAEQYVSKWGIEDEITKGHTKKGREGGYTPFDLLQLSIENQEIYGKLPSKLFQEFAIAMKGARQLVWSRGLKKLLDIEEKTDEELAEETEKNAITLTIVEDFIFSLLCHYQKRHEYLRAIESDYENGIFGNGSAENLLITLLEKSLSESAVTETLS</sequence>
<dbReference type="GO" id="GO:0003677">
    <property type="term" value="F:DNA binding"/>
    <property type="evidence" value="ECO:0007669"/>
    <property type="project" value="InterPro"/>
</dbReference>
<organism evidence="3 4">
    <name type="scientific">Acinetobacter lwoffii</name>
    <dbReference type="NCBI Taxonomy" id="28090"/>
    <lineage>
        <taxon>Bacteria</taxon>
        <taxon>Pseudomonadati</taxon>
        <taxon>Pseudomonadota</taxon>
        <taxon>Gammaproteobacteria</taxon>
        <taxon>Moraxellales</taxon>
        <taxon>Moraxellaceae</taxon>
        <taxon>Acinetobacter</taxon>
    </lineage>
</organism>